<evidence type="ECO:0000313" key="1">
    <source>
        <dbReference type="EMBL" id="AKT35931.1"/>
    </source>
</evidence>
<dbReference type="Proteomes" id="UP000067626">
    <property type="component" value="Chromosome"/>
</dbReference>
<proteinExistence type="predicted"/>
<dbReference type="KEGG" id="ccro:CMC5_000430"/>
<gene>
    <name evidence="1" type="ORF">CMC5_000430</name>
</gene>
<reference evidence="1 2" key="1">
    <citation type="submission" date="2015-07" db="EMBL/GenBank/DDBJ databases">
        <title>Genome analysis of myxobacterium Chondromyces crocatus Cm c5 reveals a high potential for natural compound synthesis and the genetic basis for the loss of fruiting body formation.</title>
        <authorList>
            <person name="Zaburannyi N."/>
            <person name="Bunk B."/>
            <person name="Maier J."/>
            <person name="Overmann J."/>
            <person name="Mueller R."/>
        </authorList>
    </citation>
    <scope>NUCLEOTIDE SEQUENCE [LARGE SCALE GENOMIC DNA]</scope>
    <source>
        <strain evidence="1 2">Cm c5</strain>
    </source>
</reference>
<organism evidence="1 2">
    <name type="scientific">Chondromyces crocatus</name>
    <dbReference type="NCBI Taxonomy" id="52"/>
    <lineage>
        <taxon>Bacteria</taxon>
        <taxon>Pseudomonadati</taxon>
        <taxon>Myxococcota</taxon>
        <taxon>Polyangia</taxon>
        <taxon>Polyangiales</taxon>
        <taxon>Polyangiaceae</taxon>
        <taxon>Chondromyces</taxon>
    </lineage>
</organism>
<protein>
    <submittedName>
        <fullName evidence="1">Uncharacterized protein</fullName>
    </submittedName>
</protein>
<dbReference type="EMBL" id="CP012159">
    <property type="protein sequence ID" value="AKT35931.1"/>
    <property type="molecule type" value="Genomic_DNA"/>
</dbReference>
<dbReference type="AlphaFoldDB" id="A0A0K1E4X2"/>
<sequence>MPRFQNSTSAPVTLERVLTGASGAISETRDWRRRQRVTLRLGLPNALLTRPAVRLTSP</sequence>
<accession>A0A0K1E4X2</accession>
<evidence type="ECO:0000313" key="2">
    <source>
        <dbReference type="Proteomes" id="UP000067626"/>
    </source>
</evidence>
<keyword evidence="2" id="KW-1185">Reference proteome</keyword>
<name>A0A0K1E4X2_CHOCO</name>